<dbReference type="AlphaFoldDB" id="A0A4R6K431"/>
<dbReference type="EMBL" id="SNWR01000001">
    <property type="protein sequence ID" value="TDO42456.1"/>
    <property type="molecule type" value="Genomic_DNA"/>
</dbReference>
<dbReference type="InterPro" id="IPR032465">
    <property type="entry name" value="ACMSD"/>
</dbReference>
<dbReference type="CDD" id="cd01292">
    <property type="entry name" value="metallo-dependent_hydrolases"/>
    <property type="match status" value="1"/>
</dbReference>
<accession>A0A4R6K431</accession>
<dbReference type="Proteomes" id="UP000294901">
    <property type="component" value="Unassembled WGS sequence"/>
</dbReference>
<dbReference type="RefSeq" id="WP_239080318.1">
    <property type="nucleotide sequence ID" value="NZ_BOMD01000062.1"/>
</dbReference>
<gene>
    <name evidence="3" type="ORF">C8E87_6228</name>
</gene>
<dbReference type="GO" id="GO:0016831">
    <property type="term" value="F:carboxy-lyase activity"/>
    <property type="evidence" value="ECO:0007669"/>
    <property type="project" value="InterPro"/>
</dbReference>
<evidence type="ECO:0000256" key="1">
    <source>
        <dbReference type="ARBA" id="ARBA00023239"/>
    </source>
</evidence>
<dbReference type="GO" id="GO:0019748">
    <property type="term" value="P:secondary metabolic process"/>
    <property type="evidence" value="ECO:0007669"/>
    <property type="project" value="TreeGrafter"/>
</dbReference>
<name>A0A4R6K431_9ACTN</name>
<dbReference type="InterPro" id="IPR006680">
    <property type="entry name" value="Amidohydro-rel"/>
</dbReference>
<dbReference type="Pfam" id="PF04909">
    <property type="entry name" value="Amidohydro_2"/>
    <property type="match status" value="1"/>
</dbReference>
<evidence type="ECO:0000313" key="4">
    <source>
        <dbReference type="Proteomes" id="UP000294901"/>
    </source>
</evidence>
<dbReference type="GO" id="GO:0016787">
    <property type="term" value="F:hydrolase activity"/>
    <property type="evidence" value="ECO:0007669"/>
    <property type="project" value="InterPro"/>
</dbReference>
<dbReference type="Gene3D" id="3.20.20.140">
    <property type="entry name" value="Metal-dependent hydrolases"/>
    <property type="match status" value="1"/>
</dbReference>
<evidence type="ECO:0000313" key="3">
    <source>
        <dbReference type="EMBL" id="TDO42456.1"/>
    </source>
</evidence>
<organism evidence="3 4">
    <name type="scientific">Paractinoplanes brasiliensis</name>
    <dbReference type="NCBI Taxonomy" id="52695"/>
    <lineage>
        <taxon>Bacteria</taxon>
        <taxon>Bacillati</taxon>
        <taxon>Actinomycetota</taxon>
        <taxon>Actinomycetes</taxon>
        <taxon>Micromonosporales</taxon>
        <taxon>Micromonosporaceae</taxon>
        <taxon>Paractinoplanes</taxon>
    </lineage>
</organism>
<dbReference type="PANTHER" id="PTHR21240:SF28">
    <property type="entry name" value="ISO-OROTATE DECARBOXYLASE (EUROFUNG)"/>
    <property type="match status" value="1"/>
</dbReference>
<feature type="domain" description="Amidohydrolase-related" evidence="2">
    <location>
        <begin position="7"/>
        <end position="276"/>
    </location>
</feature>
<keyword evidence="1" id="KW-0456">Lyase</keyword>
<dbReference type="GO" id="GO:0005737">
    <property type="term" value="C:cytoplasm"/>
    <property type="evidence" value="ECO:0007669"/>
    <property type="project" value="TreeGrafter"/>
</dbReference>
<evidence type="ECO:0000259" key="2">
    <source>
        <dbReference type="Pfam" id="PF04909"/>
    </source>
</evidence>
<keyword evidence="4" id="KW-1185">Reference proteome</keyword>
<sequence length="280" mass="31496">MIERYADVHTHFLPPRMMRRVWEYFDRAGPAIGRPWPITYRGSEQERVEALRKLNVEMFSALAYAHRPGMADDLNDWTLAFAARTPGCLPSATFYPEPGVEAYAQKALDRGARIWKVHLQVGGFDPRLPELDAVWGLLAEAGTPVVVHAGSGPLPARFTGPGPIGDVLRRHPGLAVIVAHAGAPEYEGFLELAEHYEQVRLDTTMAFTDFFEQMAPFPRELRPRLRELGLTGKVLLGSDFPNIPYPYEHQIEALARLELGDEWLRAVCWSNAQRLFAPRG</sequence>
<reference evidence="3 4" key="1">
    <citation type="submission" date="2019-03" db="EMBL/GenBank/DDBJ databases">
        <title>Sequencing the genomes of 1000 actinobacteria strains.</title>
        <authorList>
            <person name="Klenk H.-P."/>
        </authorList>
    </citation>
    <scope>NUCLEOTIDE SEQUENCE [LARGE SCALE GENOMIC DNA]</scope>
    <source>
        <strain evidence="3 4">DSM 43805</strain>
    </source>
</reference>
<proteinExistence type="predicted"/>
<dbReference type="PANTHER" id="PTHR21240">
    <property type="entry name" value="2-AMINO-3-CARBOXYLMUCONATE-6-SEMIALDEHYDE DECARBOXYLASE"/>
    <property type="match status" value="1"/>
</dbReference>
<dbReference type="SUPFAM" id="SSF51556">
    <property type="entry name" value="Metallo-dependent hydrolases"/>
    <property type="match status" value="1"/>
</dbReference>
<dbReference type="InterPro" id="IPR032466">
    <property type="entry name" value="Metal_Hydrolase"/>
</dbReference>
<protein>
    <recommendedName>
        <fullName evidence="2">Amidohydrolase-related domain-containing protein</fullName>
    </recommendedName>
</protein>
<comment type="caution">
    <text evidence="3">The sequence shown here is derived from an EMBL/GenBank/DDBJ whole genome shotgun (WGS) entry which is preliminary data.</text>
</comment>